<dbReference type="InterPro" id="IPR029052">
    <property type="entry name" value="Metallo-depent_PP-like"/>
</dbReference>
<dbReference type="RefSeq" id="XP_033460593.1">
    <property type="nucleotide sequence ID" value="XM_033601323.1"/>
</dbReference>
<evidence type="ECO:0000313" key="3">
    <source>
        <dbReference type="Proteomes" id="UP000504637"/>
    </source>
</evidence>
<dbReference type="PANTHER" id="PTHR12905:SF16">
    <property type="entry name" value="SER_THR PROTEIN PHOSPHATASE FAMILY PROTEIN (AFU_ORTHOLOGUE AFUA_1G06000)"/>
    <property type="match status" value="1"/>
</dbReference>
<reference evidence="4" key="2">
    <citation type="submission" date="2020-04" db="EMBL/GenBank/DDBJ databases">
        <authorList>
            <consortium name="NCBI Genome Project"/>
        </authorList>
    </citation>
    <scope>NUCLEOTIDE SEQUENCE</scope>
    <source>
        <strain evidence="4">CBS 342.82</strain>
    </source>
</reference>
<dbReference type="Proteomes" id="UP000504637">
    <property type="component" value="Unplaced"/>
</dbReference>
<dbReference type="AlphaFoldDB" id="A0A6J3M9R8"/>
<dbReference type="OrthoDB" id="630188at2759"/>
<feature type="domain" description="Calcineurin-like phosphoesterase" evidence="2">
    <location>
        <begin position="6"/>
        <end position="206"/>
    </location>
</feature>
<dbReference type="SUPFAM" id="SSF56300">
    <property type="entry name" value="Metallo-dependent phosphatases"/>
    <property type="match status" value="1"/>
</dbReference>
<dbReference type="CDD" id="cd07379">
    <property type="entry name" value="MPP_239FB"/>
    <property type="match status" value="1"/>
</dbReference>
<dbReference type="PANTHER" id="PTHR12905">
    <property type="entry name" value="METALLOPHOSPHOESTERASE"/>
    <property type="match status" value="1"/>
</dbReference>
<feature type="region of interest" description="Disordered" evidence="1">
    <location>
        <begin position="218"/>
        <end position="243"/>
    </location>
</feature>
<dbReference type="GeneID" id="54359123"/>
<protein>
    <submittedName>
        <fullName evidence="4">Metallo-dependent phosphatase</fullName>
    </submittedName>
</protein>
<name>A0A6J3M9R8_9PEZI</name>
<evidence type="ECO:0000313" key="4">
    <source>
        <dbReference type="RefSeq" id="XP_033460593.1"/>
    </source>
</evidence>
<dbReference type="InterPro" id="IPR051693">
    <property type="entry name" value="UPF0046_metallophosphoest"/>
</dbReference>
<keyword evidence="3" id="KW-1185">Reference proteome</keyword>
<proteinExistence type="predicted"/>
<dbReference type="GO" id="GO:0016787">
    <property type="term" value="F:hydrolase activity"/>
    <property type="evidence" value="ECO:0007669"/>
    <property type="project" value="InterPro"/>
</dbReference>
<reference evidence="4" key="1">
    <citation type="submission" date="2020-01" db="EMBL/GenBank/DDBJ databases">
        <authorList>
            <consortium name="DOE Joint Genome Institute"/>
            <person name="Haridas S."/>
            <person name="Albert R."/>
            <person name="Binder M."/>
            <person name="Bloem J."/>
            <person name="Labutti K."/>
            <person name="Salamov A."/>
            <person name="Andreopoulos B."/>
            <person name="Baker S.E."/>
            <person name="Barry K."/>
            <person name="Bills G."/>
            <person name="Bluhm B.H."/>
            <person name="Cannon C."/>
            <person name="Castanera R."/>
            <person name="Culley D.E."/>
            <person name="Daum C."/>
            <person name="Ezra D."/>
            <person name="Gonzalez J.B."/>
            <person name="Henrissat B."/>
            <person name="Kuo A."/>
            <person name="Liang C."/>
            <person name="Lipzen A."/>
            <person name="Lutzoni F."/>
            <person name="Magnuson J."/>
            <person name="Mondo S."/>
            <person name="Nolan M."/>
            <person name="Ohm R."/>
            <person name="Pangilinan J."/>
            <person name="Park H.-J."/>
            <person name="Ramirez L."/>
            <person name="Alfaro M."/>
            <person name="Sun H."/>
            <person name="Tritt A."/>
            <person name="Yoshinaga Y."/>
            <person name="Zwiers L.-H."/>
            <person name="Turgeon B.G."/>
            <person name="Goodwin S.B."/>
            <person name="Spatafora J.W."/>
            <person name="Crous P.W."/>
            <person name="Grigoriev I.V."/>
        </authorList>
    </citation>
    <scope>NUCLEOTIDE SEQUENCE</scope>
    <source>
        <strain evidence="4">CBS 342.82</strain>
    </source>
</reference>
<evidence type="ECO:0000259" key="2">
    <source>
        <dbReference type="Pfam" id="PF00149"/>
    </source>
</evidence>
<dbReference type="InterPro" id="IPR004843">
    <property type="entry name" value="Calcineurin-like_PHP"/>
</dbReference>
<dbReference type="Pfam" id="PF00149">
    <property type="entry name" value="Metallophos"/>
    <property type="match status" value="1"/>
</dbReference>
<dbReference type="Gene3D" id="3.60.21.10">
    <property type="match status" value="1"/>
</dbReference>
<evidence type="ECO:0000256" key="1">
    <source>
        <dbReference type="SAM" id="MobiDB-lite"/>
    </source>
</evidence>
<organism evidence="4">
    <name type="scientific">Dissoconium aciculare CBS 342.82</name>
    <dbReference type="NCBI Taxonomy" id="1314786"/>
    <lineage>
        <taxon>Eukaryota</taxon>
        <taxon>Fungi</taxon>
        <taxon>Dikarya</taxon>
        <taxon>Ascomycota</taxon>
        <taxon>Pezizomycotina</taxon>
        <taxon>Dothideomycetes</taxon>
        <taxon>Dothideomycetidae</taxon>
        <taxon>Mycosphaerellales</taxon>
        <taxon>Dissoconiaceae</taxon>
        <taxon>Dissoconium</taxon>
    </lineage>
</organism>
<accession>A0A6J3M9R8</accession>
<reference evidence="4" key="3">
    <citation type="submission" date="2025-08" db="UniProtKB">
        <authorList>
            <consortium name="RefSeq"/>
        </authorList>
    </citation>
    <scope>IDENTIFICATION</scope>
    <source>
        <strain evidence="4">CBS 342.82</strain>
    </source>
</reference>
<gene>
    <name evidence="4" type="ORF">K489DRAFT_318476</name>
</gene>
<sequence>MLTKVRIVCISDTHNAAPGQGYTLPKGDILIHAGDLTNQGSHTEMKKAVQWLTEVDFEVKIVVAGNHDLSLDREYTLKHKEGWSVMPQDVADIRESLTSESSIVYLQHVRKDVLIPSKGVTLRVFGSPYSHADTNKRQNWAFQYAEDDADACWSNITSDIDLLITHSPPRGHCDTSRHWQGGGCPTLARTISRVRPLLHVCGHCHEGRGVEIIEWNEQPSSSSTTEQVSRVLPWEDPGKNSKKQSLLDLTGRRGYTLQAGETTAVVNASITARSFGHGTKTYNKPIVVDILLEGTGT</sequence>
<feature type="compositionally biased region" description="Polar residues" evidence="1">
    <location>
        <begin position="218"/>
        <end position="228"/>
    </location>
</feature>